<protein>
    <submittedName>
        <fullName evidence="1">13551_t:CDS:1</fullName>
    </submittedName>
</protein>
<keyword evidence="2" id="KW-1185">Reference proteome</keyword>
<comment type="caution">
    <text evidence="1">The sequence shown here is derived from an EMBL/GenBank/DDBJ whole genome shotgun (WGS) entry which is preliminary data.</text>
</comment>
<dbReference type="AlphaFoldDB" id="A0A9N8WH55"/>
<dbReference type="SUPFAM" id="SSF51735">
    <property type="entry name" value="NAD(P)-binding Rossmann-fold domains"/>
    <property type="match status" value="1"/>
</dbReference>
<dbReference type="OrthoDB" id="10254221at2759"/>
<accession>A0A9N8WH55</accession>
<evidence type="ECO:0000313" key="1">
    <source>
        <dbReference type="EMBL" id="CAG8483205.1"/>
    </source>
</evidence>
<reference evidence="1" key="1">
    <citation type="submission" date="2021-06" db="EMBL/GenBank/DDBJ databases">
        <authorList>
            <person name="Kallberg Y."/>
            <person name="Tangrot J."/>
            <person name="Rosling A."/>
        </authorList>
    </citation>
    <scope>NUCLEOTIDE SEQUENCE</scope>
    <source>
        <strain evidence="1">FL130A</strain>
    </source>
</reference>
<dbReference type="Proteomes" id="UP000789508">
    <property type="component" value="Unassembled WGS sequence"/>
</dbReference>
<sequence length="417" mass="48161">MSSYGTLKQKHQTFHNDSFDKPDTIAITATDRFLGNSIVRGLLQLTDLTSSRDNHFLDVNVVALSSFPNDPNLNELAIAGVDIKKTDFEARDSLQRVLFDVDFLIVVPESNIDRVRDAEVLAKAARNQDIKSVIVVSIQGADVGRTQTHEEFRQIEKIWENEFESVVFLSDIIKEERTLHLTLDEETDDFALVNFQNVIEIIQTLVFDKNGRLLPQLSRKDEHRIYNLNENFYSPRDIIEDFNEITGNSNTIDYKQVDRSFLRDLLKTIRDDKAFFHNDPNTRSEEFDCQRIFFNKTFDPRQFLPLRETEIDFIIHSLEFARDNNEASRVTNDVQEITQQRAVSLKQFFRVGKYFDNFIELNVANKCNNKLAEILADRVSSSIIATASKRFLEIVAVDISTDYKDLKLDISDVIVSQ</sequence>
<dbReference type="EMBL" id="CAJVPS010000396">
    <property type="protein sequence ID" value="CAG8483205.1"/>
    <property type="molecule type" value="Genomic_DNA"/>
</dbReference>
<dbReference type="InterPro" id="IPR036291">
    <property type="entry name" value="NAD(P)-bd_dom_sf"/>
</dbReference>
<name>A0A9N8WH55_9GLOM</name>
<gene>
    <name evidence="1" type="ORF">ALEPTO_LOCUS2597</name>
</gene>
<evidence type="ECO:0000313" key="2">
    <source>
        <dbReference type="Proteomes" id="UP000789508"/>
    </source>
</evidence>
<organism evidence="1 2">
    <name type="scientific">Ambispora leptoticha</name>
    <dbReference type="NCBI Taxonomy" id="144679"/>
    <lineage>
        <taxon>Eukaryota</taxon>
        <taxon>Fungi</taxon>
        <taxon>Fungi incertae sedis</taxon>
        <taxon>Mucoromycota</taxon>
        <taxon>Glomeromycotina</taxon>
        <taxon>Glomeromycetes</taxon>
        <taxon>Archaeosporales</taxon>
        <taxon>Ambisporaceae</taxon>
        <taxon>Ambispora</taxon>
    </lineage>
</organism>
<dbReference type="Gene3D" id="3.40.50.720">
    <property type="entry name" value="NAD(P)-binding Rossmann-like Domain"/>
    <property type="match status" value="1"/>
</dbReference>
<proteinExistence type="predicted"/>